<proteinExistence type="predicted"/>
<gene>
    <name evidence="2" type="ORF">H9647_06985</name>
</gene>
<evidence type="ECO:0000256" key="1">
    <source>
        <dbReference type="SAM" id="SignalP"/>
    </source>
</evidence>
<name>A0ABR8SWN1_9BACL</name>
<evidence type="ECO:0000313" key="3">
    <source>
        <dbReference type="Proteomes" id="UP000608071"/>
    </source>
</evidence>
<accession>A0ABR8SWN1</accession>
<protein>
    <submittedName>
        <fullName evidence="2">Copper amine oxidase</fullName>
    </submittedName>
</protein>
<keyword evidence="1" id="KW-0732">Signal</keyword>
<reference evidence="2 3" key="1">
    <citation type="submission" date="2020-08" db="EMBL/GenBank/DDBJ databases">
        <title>A Genomic Blueprint of the Chicken Gut Microbiome.</title>
        <authorList>
            <person name="Gilroy R."/>
            <person name="Ravi A."/>
            <person name="Getino M."/>
            <person name="Pursley I."/>
            <person name="Horton D.L."/>
            <person name="Alikhan N.-F."/>
            <person name="Baker D."/>
            <person name="Gharbi K."/>
            <person name="Hall N."/>
            <person name="Watson M."/>
            <person name="Adriaenssens E.M."/>
            <person name="Foster-Nyarko E."/>
            <person name="Jarju S."/>
            <person name="Secka A."/>
            <person name="Antonio M."/>
            <person name="Oren A."/>
            <person name="Chaudhuri R."/>
            <person name="La Ragione R.M."/>
            <person name="Hildebrand F."/>
            <person name="Pallen M.J."/>
        </authorList>
    </citation>
    <scope>NUCLEOTIDE SEQUENCE [LARGE SCALE GENOMIC DNA]</scope>
    <source>
        <strain evidence="2 3">Sa2BVA9</strain>
    </source>
</reference>
<sequence>MKWRRTLALVLVFSLVGSGSMLFADSITEKIRVVVNGNDVNGGGYYINGTTYAPVRELSGLASWDATSKKVTVIKPNVHITLFKGDTVFGNVNVGKLKFHVLSQVDSLDGNISEVKVAITDPSGNTKNIQTEKMGSGSNDNFWFKTNDFTYDFKKKGKYKVGFYMKPAGGNSFFLVSEKVITALDS</sequence>
<dbReference type="EMBL" id="JACSQL010000002">
    <property type="protein sequence ID" value="MBD7967800.1"/>
    <property type="molecule type" value="Genomic_DNA"/>
</dbReference>
<keyword evidence="3" id="KW-1185">Reference proteome</keyword>
<dbReference type="RefSeq" id="WP_191799037.1">
    <property type="nucleotide sequence ID" value="NZ_JACSQL010000002.1"/>
</dbReference>
<organism evidence="2 3">
    <name type="scientific">Paenibacillus gallinarum</name>
    <dbReference type="NCBI Taxonomy" id="2762232"/>
    <lineage>
        <taxon>Bacteria</taxon>
        <taxon>Bacillati</taxon>
        <taxon>Bacillota</taxon>
        <taxon>Bacilli</taxon>
        <taxon>Bacillales</taxon>
        <taxon>Paenibacillaceae</taxon>
        <taxon>Paenibacillus</taxon>
    </lineage>
</organism>
<dbReference type="Proteomes" id="UP000608071">
    <property type="component" value="Unassembled WGS sequence"/>
</dbReference>
<feature type="signal peptide" evidence="1">
    <location>
        <begin position="1"/>
        <end position="23"/>
    </location>
</feature>
<comment type="caution">
    <text evidence="2">The sequence shown here is derived from an EMBL/GenBank/DDBJ whole genome shotgun (WGS) entry which is preliminary data.</text>
</comment>
<feature type="chain" id="PRO_5045321675" evidence="1">
    <location>
        <begin position="24"/>
        <end position="186"/>
    </location>
</feature>
<evidence type="ECO:0000313" key="2">
    <source>
        <dbReference type="EMBL" id="MBD7967800.1"/>
    </source>
</evidence>